<dbReference type="OrthoDB" id="5909366at2759"/>
<dbReference type="EMBL" id="JOJR01000474">
    <property type="protein sequence ID" value="RCN37378.1"/>
    <property type="molecule type" value="Genomic_DNA"/>
</dbReference>
<name>A0A368G0Z3_ANCCA</name>
<protein>
    <submittedName>
        <fullName evidence="1">Uncharacterized protein</fullName>
    </submittedName>
</protein>
<keyword evidence="2" id="KW-1185">Reference proteome</keyword>
<dbReference type="Proteomes" id="UP000252519">
    <property type="component" value="Unassembled WGS sequence"/>
</dbReference>
<comment type="caution">
    <text evidence="1">The sequence shown here is derived from an EMBL/GenBank/DDBJ whole genome shotgun (WGS) entry which is preliminary data.</text>
</comment>
<reference evidence="1 2" key="1">
    <citation type="submission" date="2014-10" db="EMBL/GenBank/DDBJ databases">
        <title>Draft genome of the hookworm Ancylostoma caninum.</title>
        <authorList>
            <person name="Mitreva M."/>
        </authorList>
    </citation>
    <scope>NUCLEOTIDE SEQUENCE [LARGE SCALE GENOMIC DNA]</scope>
    <source>
        <strain evidence="1 2">Baltimore</strain>
    </source>
</reference>
<accession>A0A368G0Z3</accession>
<evidence type="ECO:0000313" key="2">
    <source>
        <dbReference type="Proteomes" id="UP000252519"/>
    </source>
</evidence>
<sequence>MRIKLYLTSPLLKGITRGTAVYENVDKKLPHLCSRIAVPYEKTLNDTKGSQPEEALHDMGGLRQFTHSEANLPANGAKYKRNTTSTQKYDIEIATAPYLKVCIMS</sequence>
<evidence type="ECO:0000313" key="1">
    <source>
        <dbReference type="EMBL" id="RCN37378.1"/>
    </source>
</evidence>
<organism evidence="1 2">
    <name type="scientific">Ancylostoma caninum</name>
    <name type="common">Dog hookworm</name>
    <dbReference type="NCBI Taxonomy" id="29170"/>
    <lineage>
        <taxon>Eukaryota</taxon>
        <taxon>Metazoa</taxon>
        <taxon>Ecdysozoa</taxon>
        <taxon>Nematoda</taxon>
        <taxon>Chromadorea</taxon>
        <taxon>Rhabditida</taxon>
        <taxon>Rhabditina</taxon>
        <taxon>Rhabditomorpha</taxon>
        <taxon>Strongyloidea</taxon>
        <taxon>Ancylostomatidae</taxon>
        <taxon>Ancylostomatinae</taxon>
        <taxon>Ancylostoma</taxon>
    </lineage>
</organism>
<proteinExistence type="predicted"/>
<dbReference type="AlphaFoldDB" id="A0A368G0Z3"/>
<gene>
    <name evidence="1" type="ORF">ANCCAN_16721</name>
</gene>